<comment type="function">
    <text evidence="6">Gustatory receptor which mediates acceptance or avoidance behavior, depending on its substrates.</text>
</comment>
<name>A0A9P0CV48_9CUCU</name>
<evidence type="ECO:0000256" key="5">
    <source>
        <dbReference type="ARBA" id="ARBA00023136"/>
    </source>
</evidence>
<keyword evidence="8" id="KW-1185">Reference proteome</keyword>
<reference evidence="7" key="1">
    <citation type="submission" date="2022-01" db="EMBL/GenBank/DDBJ databases">
        <authorList>
            <person name="King R."/>
        </authorList>
    </citation>
    <scope>NUCLEOTIDE SEQUENCE</scope>
</reference>
<feature type="transmembrane region" description="Helical" evidence="6">
    <location>
        <begin position="214"/>
        <end position="239"/>
    </location>
</feature>
<dbReference type="GO" id="GO:0005886">
    <property type="term" value="C:plasma membrane"/>
    <property type="evidence" value="ECO:0007669"/>
    <property type="project" value="UniProtKB-SubCell"/>
</dbReference>
<dbReference type="EMBL" id="OV651816">
    <property type="protein sequence ID" value="CAH1109992.1"/>
    <property type="molecule type" value="Genomic_DNA"/>
</dbReference>
<organism evidence="7 8">
    <name type="scientific">Psylliodes chrysocephalus</name>
    <dbReference type="NCBI Taxonomy" id="3402493"/>
    <lineage>
        <taxon>Eukaryota</taxon>
        <taxon>Metazoa</taxon>
        <taxon>Ecdysozoa</taxon>
        <taxon>Arthropoda</taxon>
        <taxon>Hexapoda</taxon>
        <taxon>Insecta</taxon>
        <taxon>Pterygota</taxon>
        <taxon>Neoptera</taxon>
        <taxon>Endopterygota</taxon>
        <taxon>Coleoptera</taxon>
        <taxon>Polyphaga</taxon>
        <taxon>Cucujiformia</taxon>
        <taxon>Chrysomeloidea</taxon>
        <taxon>Chrysomelidae</taxon>
        <taxon>Galerucinae</taxon>
        <taxon>Alticini</taxon>
        <taxon>Psylliodes</taxon>
    </lineage>
</organism>
<dbReference type="AlphaFoldDB" id="A0A9P0CV48"/>
<evidence type="ECO:0000256" key="4">
    <source>
        <dbReference type="ARBA" id="ARBA00022989"/>
    </source>
</evidence>
<keyword evidence="6" id="KW-0675">Receptor</keyword>
<keyword evidence="6" id="KW-0807">Transducer</keyword>
<feature type="transmembrane region" description="Helical" evidence="6">
    <location>
        <begin position="169"/>
        <end position="194"/>
    </location>
</feature>
<feature type="transmembrane region" description="Helical" evidence="6">
    <location>
        <begin position="350"/>
        <end position="373"/>
    </location>
</feature>
<keyword evidence="2 6" id="KW-1003">Cell membrane</keyword>
<protein>
    <recommendedName>
        <fullName evidence="6">Gustatory receptor</fullName>
    </recommendedName>
</protein>
<proteinExistence type="inferred from homology"/>
<dbReference type="GO" id="GO:0050909">
    <property type="term" value="P:sensory perception of taste"/>
    <property type="evidence" value="ECO:0007669"/>
    <property type="project" value="InterPro"/>
</dbReference>
<dbReference type="Proteomes" id="UP001153636">
    <property type="component" value="Chromosome 4"/>
</dbReference>
<feature type="transmembrane region" description="Helical" evidence="6">
    <location>
        <begin position="318"/>
        <end position="344"/>
    </location>
</feature>
<comment type="similarity">
    <text evidence="6">Belongs to the insect chemoreceptor superfamily. Gustatory receptor (GR) family.</text>
</comment>
<evidence type="ECO:0000256" key="2">
    <source>
        <dbReference type="ARBA" id="ARBA00022475"/>
    </source>
</evidence>
<comment type="subcellular location">
    <subcellularLocation>
        <location evidence="1 6">Cell membrane</location>
        <topology evidence="1 6">Multi-pass membrane protein</topology>
    </subcellularLocation>
</comment>
<feature type="transmembrane region" description="Helical" evidence="6">
    <location>
        <begin position="86"/>
        <end position="105"/>
    </location>
</feature>
<dbReference type="Pfam" id="PF08395">
    <property type="entry name" value="7tm_7"/>
    <property type="match status" value="1"/>
</dbReference>
<keyword evidence="4 6" id="KW-1133">Transmembrane helix</keyword>
<evidence type="ECO:0000313" key="8">
    <source>
        <dbReference type="Proteomes" id="UP001153636"/>
    </source>
</evidence>
<evidence type="ECO:0000313" key="7">
    <source>
        <dbReference type="EMBL" id="CAH1109992.1"/>
    </source>
</evidence>
<gene>
    <name evidence="7" type="ORF">PSYICH_LOCUS10350</name>
</gene>
<keyword evidence="3 6" id="KW-0812">Transmembrane</keyword>
<accession>A0A9P0CV48</accession>
<feature type="transmembrane region" description="Helical" evidence="6">
    <location>
        <begin position="125"/>
        <end position="148"/>
    </location>
</feature>
<dbReference type="GO" id="GO:0007165">
    <property type="term" value="P:signal transduction"/>
    <property type="evidence" value="ECO:0007669"/>
    <property type="project" value="UniProtKB-KW"/>
</dbReference>
<keyword evidence="5 6" id="KW-0472">Membrane</keyword>
<evidence type="ECO:0000256" key="6">
    <source>
        <dbReference type="RuleBase" id="RU363108"/>
    </source>
</evidence>
<evidence type="ECO:0000256" key="1">
    <source>
        <dbReference type="ARBA" id="ARBA00004651"/>
    </source>
</evidence>
<dbReference type="InterPro" id="IPR013604">
    <property type="entry name" value="7TM_chemorcpt"/>
</dbReference>
<comment type="caution">
    <text evidence="6">Lacks conserved residue(s) required for the propagation of feature annotation.</text>
</comment>
<dbReference type="OrthoDB" id="6748673at2759"/>
<sequence length="454" mass="52288">MCHVLTKESLQMKLSVLLENRLKNTKMIITNKPEIVQYKQKNLNKTKYCVCKTLGPALMLARLFGVFPVSWRHTTEKCVYEKSLTWLIYTGFVIIFQIFVTYSNVNYSNLLNATLLVIIDNLTNLYYSHYVVLITLLGFFKFTAYITTLNTLASTLKDGVLCQSAMRRVVLLQYAIFASLALVATFQIILYIWLNNSTSYEANFSIMNILYRMFMNFSFGLYAVVFTIFGLLIGSLACFEKYTLNCLKYVPVHPLRDIDDSNNSSDFMGIIHYKLCTENHFITSQMLDLKPADVVENLRIYHEEFSLCIYSWNKSMDLLFLTHTVMELAVLIVDWYAVIAYLVYSFKAPIAATMNILNLFYVVSHTYGLFLFLKNCQALKNIIHGLVTFLLEYSTRITDPEEHQQVRFFIEKINNHRPFTASGVFTIDLGIAGPIAANILTYVLVALQFEVPKE</sequence>
<evidence type="ECO:0000256" key="3">
    <source>
        <dbReference type="ARBA" id="ARBA00022692"/>
    </source>
</evidence>